<gene>
    <name evidence="3" type="ORF">EDB95_4008</name>
</gene>
<evidence type="ECO:0000313" key="4">
    <source>
        <dbReference type="Proteomes" id="UP000294498"/>
    </source>
</evidence>
<dbReference type="InterPro" id="IPR000792">
    <property type="entry name" value="Tscrpt_reg_LuxR_C"/>
</dbReference>
<evidence type="ECO:0000313" key="3">
    <source>
        <dbReference type="EMBL" id="TDW96184.1"/>
    </source>
</evidence>
<name>A0A4R8DG11_9BACT</name>
<dbReference type="Pfam" id="PF13424">
    <property type="entry name" value="TPR_12"/>
    <property type="match status" value="1"/>
</dbReference>
<evidence type="ECO:0000259" key="2">
    <source>
        <dbReference type="PROSITE" id="PS00622"/>
    </source>
</evidence>
<feature type="domain" description="HTH luxR-type" evidence="2">
    <location>
        <begin position="552"/>
        <end position="579"/>
    </location>
</feature>
<feature type="transmembrane region" description="Helical" evidence="1">
    <location>
        <begin position="414"/>
        <end position="431"/>
    </location>
</feature>
<keyword evidence="4" id="KW-1185">Reference proteome</keyword>
<dbReference type="GO" id="GO:0006355">
    <property type="term" value="P:regulation of DNA-templated transcription"/>
    <property type="evidence" value="ECO:0007669"/>
    <property type="project" value="InterPro"/>
</dbReference>
<dbReference type="Gene3D" id="1.25.40.10">
    <property type="entry name" value="Tetratricopeptide repeat domain"/>
    <property type="match status" value="2"/>
</dbReference>
<dbReference type="GO" id="GO:0003677">
    <property type="term" value="F:DNA binding"/>
    <property type="evidence" value="ECO:0007669"/>
    <property type="project" value="InterPro"/>
</dbReference>
<keyword evidence="1" id="KW-0472">Membrane</keyword>
<organism evidence="3 4">
    <name type="scientific">Dinghuibacter silviterrae</name>
    <dbReference type="NCBI Taxonomy" id="1539049"/>
    <lineage>
        <taxon>Bacteria</taxon>
        <taxon>Pseudomonadati</taxon>
        <taxon>Bacteroidota</taxon>
        <taxon>Chitinophagia</taxon>
        <taxon>Chitinophagales</taxon>
        <taxon>Chitinophagaceae</taxon>
        <taxon>Dinghuibacter</taxon>
    </lineage>
</organism>
<dbReference type="EMBL" id="SODV01000002">
    <property type="protein sequence ID" value="TDW96184.1"/>
    <property type="molecule type" value="Genomic_DNA"/>
</dbReference>
<accession>A0A4R8DG11</accession>
<evidence type="ECO:0000256" key="1">
    <source>
        <dbReference type="SAM" id="Phobius"/>
    </source>
</evidence>
<sequence length="596" mass="67125">MYRHGFLLFLIIGIGWGRPVKAQNKIIDSLRQVLAGGRLSVDGRIRTLGQLGKALSASNPQEGLALEQEALDLARDTGDPARMALVYSYFSQLYIAVDSLVPASRAIDSALFFAGRTEDKTVKGMVWYRKGLVEDYLDKVEESMRSFITALGFLEGQKEYATEAGIYYIMAGTYGSEGDLAGQARYARFCAQTALASGLPDNLCNGYQALASSFEFRYRKDTSDATLRDSCMYYNRVACILGVQNKDRLLAPSILAVITLNMSNLYAEFYPARYKDSAMHYLSLALDLGQETKQKSVVASCFGRLSDYAQDAGDNRRAETYLLEALAVVNSQKEVNSPLRLHIIHNLADLAEKRGDKAAALDFYKQYIDYYKAYFDAAQVTAAQKLDAQYQFGKTERDLLVAQQQAANNRKLKIVYIILFAASLTGLLFLFRSYHLHIRLHKEESARLLAEQQLLEARKEYLQKELLAGSLALEEKDGLLQSLQQKITEISDPRLKKVGRLITERTRLDEDFESLKQDFAHIHPEFIEKLQQKASGSLTRIDLKYCTYILMGLSNKEVGVRLGIEAKSIRMARYRIKQKLGLGKEESLDQFVRTLA</sequence>
<dbReference type="InterPro" id="IPR016032">
    <property type="entry name" value="Sig_transdc_resp-reg_C-effctor"/>
</dbReference>
<dbReference type="Gene3D" id="1.10.10.10">
    <property type="entry name" value="Winged helix-like DNA-binding domain superfamily/Winged helix DNA-binding domain"/>
    <property type="match status" value="1"/>
</dbReference>
<dbReference type="SUPFAM" id="SSF48452">
    <property type="entry name" value="TPR-like"/>
    <property type="match status" value="2"/>
</dbReference>
<dbReference type="SMART" id="SM00421">
    <property type="entry name" value="HTH_LUXR"/>
    <property type="match status" value="1"/>
</dbReference>
<dbReference type="SUPFAM" id="SSF46894">
    <property type="entry name" value="C-terminal effector domain of the bipartite response regulators"/>
    <property type="match status" value="1"/>
</dbReference>
<dbReference type="InterPro" id="IPR036388">
    <property type="entry name" value="WH-like_DNA-bd_sf"/>
</dbReference>
<dbReference type="AlphaFoldDB" id="A0A4R8DG11"/>
<protein>
    <submittedName>
        <fullName evidence="3">Tetratricopeptide repeat protein</fullName>
    </submittedName>
</protein>
<dbReference type="PROSITE" id="PS00622">
    <property type="entry name" value="HTH_LUXR_1"/>
    <property type="match status" value="1"/>
</dbReference>
<proteinExistence type="predicted"/>
<dbReference type="OrthoDB" id="1090267at2"/>
<dbReference type="InterPro" id="IPR011990">
    <property type="entry name" value="TPR-like_helical_dom_sf"/>
</dbReference>
<keyword evidence="1" id="KW-1133">Transmembrane helix</keyword>
<keyword evidence="1" id="KW-0812">Transmembrane</keyword>
<dbReference type="Proteomes" id="UP000294498">
    <property type="component" value="Unassembled WGS sequence"/>
</dbReference>
<reference evidence="3 4" key="1">
    <citation type="submission" date="2019-03" db="EMBL/GenBank/DDBJ databases">
        <title>Genomic Encyclopedia of Type Strains, Phase IV (KMG-IV): sequencing the most valuable type-strain genomes for metagenomic binning, comparative biology and taxonomic classification.</title>
        <authorList>
            <person name="Goeker M."/>
        </authorList>
    </citation>
    <scope>NUCLEOTIDE SEQUENCE [LARGE SCALE GENOMIC DNA]</scope>
    <source>
        <strain evidence="3 4">DSM 100059</strain>
    </source>
</reference>
<comment type="caution">
    <text evidence="3">The sequence shown here is derived from an EMBL/GenBank/DDBJ whole genome shotgun (WGS) entry which is preliminary data.</text>
</comment>